<proteinExistence type="predicted"/>
<evidence type="ECO:0000313" key="1">
    <source>
        <dbReference type="EMBL" id="GES78903.1"/>
    </source>
</evidence>
<evidence type="ECO:0000313" key="2">
    <source>
        <dbReference type="Proteomes" id="UP000615446"/>
    </source>
</evidence>
<dbReference type="EMBL" id="BLAL01000040">
    <property type="protein sequence ID" value="GES78903.1"/>
    <property type="molecule type" value="Genomic_DNA"/>
</dbReference>
<dbReference type="AlphaFoldDB" id="A0A8H3QGI7"/>
<gene>
    <name evidence="1" type="ORF">RCL2_000621400</name>
</gene>
<accession>A0A8H3QGI7</accession>
<organism evidence="1 2">
    <name type="scientific">Rhizophagus clarus</name>
    <dbReference type="NCBI Taxonomy" id="94130"/>
    <lineage>
        <taxon>Eukaryota</taxon>
        <taxon>Fungi</taxon>
        <taxon>Fungi incertae sedis</taxon>
        <taxon>Mucoromycota</taxon>
        <taxon>Glomeromycotina</taxon>
        <taxon>Glomeromycetes</taxon>
        <taxon>Glomerales</taxon>
        <taxon>Glomeraceae</taxon>
        <taxon>Rhizophagus</taxon>
    </lineage>
</organism>
<sequence>MWGIKEMACRKFADISKLFSLVLRKSYNQSKGTIIIIIKFSDNFIPSLIVLRTIFIAIDEIELNLVLKIMNL</sequence>
<name>A0A8H3QGI7_9GLOM</name>
<protein>
    <submittedName>
        <fullName evidence="1">Uncharacterized protein</fullName>
    </submittedName>
</protein>
<dbReference type="Proteomes" id="UP000615446">
    <property type="component" value="Unassembled WGS sequence"/>
</dbReference>
<comment type="caution">
    <text evidence="1">The sequence shown here is derived from an EMBL/GenBank/DDBJ whole genome shotgun (WGS) entry which is preliminary data.</text>
</comment>
<reference evidence="1" key="1">
    <citation type="submission" date="2019-10" db="EMBL/GenBank/DDBJ databases">
        <title>Conservation and host-specific expression of non-tandemly repeated heterogenous ribosome RNA gene in arbuscular mycorrhizal fungi.</title>
        <authorList>
            <person name="Maeda T."/>
            <person name="Kobayashi Y."/>
            <person name="Nakagawa T."/>
            <person name="Ezawa T."/>
            <person name="Yamaguchi K."/>
            <person name="Bino T."/>
            <person name="Nishimoto Y."/>
            <person name="Shigenobu S."/>
            <person name="Kawaguchi M."/>
        </authorList>
    </citation>
    <scope>NUCLEOTIDE SEQUENCE</scope>
    <source>
        <strain evidence="1">HR1</strain>
    </source>
</reference>